<evidence type="ECO:0000313" key="5">
    <source>
        <dbReference type="Proteomes" id="UP001219355"/>
    </source>
</evidence>
<reference evidence="4" key="1">
    <citation type="submission" date="2023-03" db="EMBL/GenBank/DDBJ databases">
        <title>Emydomyces testavorans Genome Sequence.</title>
        <authorList>
            <person name="Hoyer L."/>
        </authorList>
    </citation>
    <scope>NUCLEOTIDE SEQUENCE</scope>
    <source>
        <strain evidence="4">16-2883</strain>
    </source>
</reference>
<proteinExistence type="predicted"/>
<dbReference type="AlphaFoldDB" id="A0AAF0IHT8"/>
<evidence type="ECO:0000256" key="2">
    <source>
        <dbReference type="SAM" id="Phobius"/>
    </source>
</evidence>
<feature type="transmembrane region" description="Helical" evidence="2">
    <location>
        <begin position="69"/>
        <end position="91"/>
    </location>
</feature>
<evidence type="ECO:0000256" key="1">
    <source>
        <dbReference type="SAM" id="MobiDB-lite"/>
    </source>
</evidence>
<sequence length="198" mass="21520">MANRHSKSSSFLYFLSALSLAYALPIPIPEEESNGPTPLPGSVDDPGTLSSGSSGKSHGSVNLSTSGQIAIIAVAVVVAILGVTSAVLYYLAKKRQWEVRATIRRSARRLTAPLKSPGLLSPRFNRARPTQAPGARTRAAPPPSQENKSYTRPQNFKQQQQTRVQELEKRGATKPESAIGHRQSNGWKKFIAVKDFEK</sequence>
<keyword evidence="2" id="KW-1133">Transmembrane helix</keyword>
<feature type="compositionally biased region" description="Low complexity" evidence="1">
    <location>
        <begin position="127"/>
        <end position="139"/>
    </location>
</feature>
<accession>A0AAF0IHT8</accession>
<dbReference type="Proteomes" id="UP001219355">
    <property type="component" value="Chromosome 2"/>
</dbReference>
<feature type="compositionally biased region" description="Polar residues" evidence="1">
    <location>
        <begin position="145"/>
        <end position="164"/>
    </location>
</feature>
<feature type="region of interest" description="Disordered" evidence="1">
    <location>
        <begin position="114"/>
        <end position="185"/>
    </location>
</feature>
<gene>
    <name evidence="4" type="ORF">PRK78_003617</name>
</gene>
<feature type="region of interest" description="Disordered" evidence="1">
    <location>
        <begin position="31"/>
        <end position="60"/>
    </location>
</feature>
<evidence type="ECO:0008006" key="6">
    <source>
        <dbReference type="Google" id="ProtNLM"/>
    </source>
</evidence>
<keyword evidence="2" id="KW-0472">Membrane</keyword>
<keyword evidence="2" id="KW-0812">Transmembrane</keyword>
<organism evidence="4 5">
    <name type="scientific">Emydomyces testavorans</name>
    <dbReference type="NCBI Taxonomy" id="2070801"/>
    <lineage>
        <taxon>Eukaryota</taxon>
        <taxon>Fungi</taxon>
        <taxon>Dikarya</taxon>
        <taxon>Ascomycota</taxon>
        <taxon>Pezizomycotina</taxon>
        <taxon>Eurotiomycetes</taxon>
        <taxon>Eurotiomycetidae</taxon>
        <taxon>Onygenales</taxon>
        <taxon>Nannizziopsiaceae</taxon>
        <taxon>Emydomyces</taxon>
    </lineage>
</organism>
<feature type="chain" id="PRO_5041899048" description="Transmembrane protein" evidence="3">
    <location>
        <begin position="24"/>
        <end position="198"/>
    </location>
</feature>
<protein>
    <recommendedName>
        <fullName evidence="6">Transmembrane protein</fullName>
    </recommendedName>
</protein>
<evidence type="ECO:0000256" key="3">
    <source>
        <dbReference type="SAM" id="SignalP"/>
    </source>
</evidence>
<dbReference type="EMBL" id="CP120628">
    <property type="protein sequence ID" value="WEW58150.1"/>
    <property type="molecule type" value="Genomic_DNA"/>
</dbReference>
<feature type="compositionally biased region" description="Low complexity" evidence="1">
    <location>
        <begin position="50"/>
        <end position="60"/>
    </location>
</feature>
<evidence type="ECO:0000313" key="4">
    <source>
        <dbReference type="EMBL" id="WEW58150.1"/>
    </source>
</evidence>
<keyword evidence="3" id="KW-0732">Signal</keyword>
<name>A0AAF0IHT8_9EURO</name>
<keyword evidence="5" id="KW-1185">Reference proteome</keyword>
<feature type="signal peptide" evidence="3">
    <location>
        <begin position="1"/>
        <end position="23"/>
    </location>
</feature>